<feature type="domain" description="PASTA" evidence="2">
    <location>
        <begin position="171"/>
        <end position="237"/>
    </location>
</feature>
<feature type="transmembrane region" description="Helical" evidence="1">
    <location>
        <begin position="7"/>
        <end position="34"/>
    </location>
</feature>
<keyword evidence="1" id="KW-0812">Transmembrane</keyword>
<dbReference type="InterPro" id="IPR005543">
    <property type="entry name" value="PASTA_dom"/>
</dbReference>
<dbReference type="Gene3D" id="3.30.10.20">
    <property type="match status" value="3"/>
</dbReference>
<gene>
    <name evidence="3" type="ORF">ENU74_01525</name>
</gene>
<dbReference type="SUPFAM" id="SSF54184">
    <property type="entry name" value="Penicillin-binding protein 2x (pbp-2x), c-terminal domain"/>
    <property type="match status" value="2"/>
</dbReference>
<evidence type="ECO:0000313" key="3">
    <source>
        <dbReference type="EMBL" id="HGK63267.1"/>
    </source>
</evidence>
<protein>
    <submittedName>
        <fullName evidence="3">PASTA domain-containing protein</fullName>
    </submittedName>
</protein>
<proteinExistence type="predicted"/>
<evidence type="ECO:0000256" key="1">
    <source>
        <dbReference type="SAM" id="Phobius"/>
    </source>
</evidence>
<keyword evidence="1" id="KW-1133">Transmembrane helix</keyword>
<organism evidence="3">
    <name type="scientific">candidate division WOR-3 bacterium</name>
    <dbReference type="NCBI Taxonomy" id="2052148"/>
    <lineage>
        <taxon>Bacteria</taxon>
        <taxon>Bacteria division WOR-3</taxon>
    </lineage>
</organism>
<evidence type="ECO:0000259" key="2">
    <source>
        <dbReference type="PROSITE" id="PS51178"/>
    </source>
</evidence>
<dbReference type="PROSITE" id="PS51178">
    <property type="entry name" value="PASTA"/>
    <property type="match status" value="3"/>
</dbReference>
<name>A0A7V3ZUH5_UNCW3</name>
<dbReference type="SMART" id="SM00740">
    <property type="entry name" value="PASTA"/>
    <property type="match status" value="3"/>
</dbReference>
<feature type="domain" description="PASTA" evidence="2">
    <location>
        <begin position="36"/>
        <end position="103"/>
    </location>
</feature>
<dbReference type="Pfam" id="PF03793">
    <property type="entry name" value="PASTA"/>
    <property type="match status" value="3"/>
</dbReference>
<feature type="domain" description="PASTA" evidence="2">
    <location>
        <begin position="104"/>
        <end position="169"/>
    </location>
</feature>
<dbReference type="EMBL" id="DTDR01000049">
    <property type="protein sequence ID" value="HGK63267.1"/>
    <property type="molecule type" value="Genomic_DNA"/>
</dbReference>
<accession>A0A7V3ZUH5</accession>
<sequence>MRLAIKIFIIIVAIFLGFLVNLFLYGFLILPAFVKTASETKVPNLIGLTVEEAREVLKRAKLKLDEKIIYEENNFPAEKIFKQIPEPNTKIKTGRQVKVMVSLGPKFISVPEIYESDLEKTIELLEQYGLKPKIETIFSPEYESKIINIEPPPNTRIRKGSMIKIFWATKEAPVFPMPNLYGLTLENIQKILEKYSLYIKEIRETESKEKEGIIIFQYPEEGTLVKKGDSVIIIVSKGSD</sequence>
<comment type="caution">
    <text evidence="3">The sequence shown here is derived from an EMBL/GenBank/DDBJ whole genome shotgun (WGS) entry which is preliminary data.</text>
</comment>
<dbReference type="AlphaFoldDB" id="A0A7V3ZUH5"/>
<dbReference type="CDD" id="cd06577">
    <property type="entry name" value="PASTA_pknB"/>
    <property type="match status" value="3"/>
</dbReference>
<reference evidence="3" key="1">
    <citation type="journal article" date="2020" name="mSystems">
        <title>Genome- and Community-Level Interaction Insights into Carbon Utilization and Element Cycling Functions of Hydrothermarchaeota in Hydrothermal Sediment.</title>
        <authorList>
            <person name="Zhou Z."/>
            <person name="Liu Y."/>
            <person name="Xu W."/>
            <person name="Pan J."/>
            <person name="Luo Z.H."/>
            <person name="Li M."/>
        </authorList>
    </citation>
    <scope>NUCLEOTIDE SEQUENCE [LARGE SCALE GENOMIC DNA]</scope>
    <source>
        <strain evidence="3">SpSt-697</strain>
    </source>
</reference>
<keyword evidence="1" id="KW-0472">Membrane</keyword>